<evidence type="ECO:0000313" key="3">
    <source>
        <dbReference type="EMBL" id="NMH98259.1"/>
    </source>
</evidence>
<evidence type="ECO:0000259" key="2">
    <source>
        <dbReference type="Pfam" id="PF00391"/>
    </source>
</evidence>
<dbReference type="InterPro" id="IPR051549">
    <property type="entry name" value="PEP_Utilizing_Enz"/>
</dbReference>
<protein>
    <submittedName>
        <fullName evidence="3">Phosphoenolpyruvate-utilizing protein</fullName>
    </submittedName>
</protein>
<dbReference type="SUPFAM" id="SSF52009">
    <property type="entry name" value="Phosphohistidine domain"/>
    <property type="match status" value="1"/>
</dbReference>
<gene>
    <name evidence="3" type="ORF">HF526_13195</name>
</gene>
<reference evidence="3 4" key="1">
    <citation type="submission" date="2020-04" db="EMBL/GenBank/DDBJ databases">
        <authorList>
            <person name="Klaysubun C."/>
            <person name="Duangmal K."/>
            <person name="Lipun K."/>
        </authorList>
    </citation>
    <scope>NUCLEOTIDE SEQUENCE [LARGE SCALE GENOMIC DNA]</scope>
    <source>
        <strain evidence="3 4">K10HN5</strain>
    </source>
</reference>
<dbReference type="Pfam" id="PF00391">
    <property type="entry name" value="PEP-utilizers"/>
    <property type="match status" value="1"/>
</dbReference>
<comment type="caution">
    <text evidence="3">The sequence shown here is derived from an EMBL/GenBank/DDBJ whole genome shotgun (WGS) entry which is preliminary data.</text>
</comment>
<proteinExistence type="predicted"/>
<name>A0ABX1S9L3_9PSEU</name>
<feature type="compositionally biased region" description="Basic and acidic residues" evidence="1">
    <location>
        <begin position="285"/>
        <end position="298"/>
    </location>
</feature>
<keyword evidence="4" id="KW-1185">Reference proteome</keyword>
<dbReference type="EMBL" id="JAAXLA010000020">
    <property type="protein sequence ID" value="NMH98259.1"/>
    <property type="molecule type" value="Genomic_DNA"/>
</dbReference>
<dbReference type="Gene3D" id="3.50.30.10">
    <property type="entry name" value="Phosphohistidine domain"/>
    <property type="match status" value="1"/>
</dbReference>
<dbReference type="InterPro" id="IPR008279">
    <property type="entry name" value="PEP-util_enz_mobile_dom"/>
</dbReference>
<accession>A0ABX1S9L3</accession>
<sequence length="563" mass="61156">MSTLVTDPIRGTSEPGRYWTTTNLGEAVPDVMTPMCWSVWGESAELGWLYSMYAFGVLPSSKVVVSPDTNDHGLAVFYGRQALNVDAIRKIMADLPGVNPDDFERDLMGSVRADAPQYKGSLKRLPVILVKAPKALRSTGGELRRKHDEIYAWWLREVYGPSRGQGTPSGRPIERLTEARDRFADVFKTHCVWRFIFQGAQSAITDAAAKAGDPALATQVMSGVGDVNETRMSDDLWRLAHGELGEDEFLRTWGYHGPNEGNPYTVVWREDPSRVHSLARSYASRKSERPRDREERAKQAGKAAEAKLLAATSATQRPVMRWLVARSRNIVRTLQVGKAGYLMTLDGARAAARAFGEEQIAKGNFTDRDDAFFLTVEECVQLDAGQLPGVAEIVAERRRTREVYKAMKLPVAFRGMPEQVAADEPEDDQEKAAADRAAGRTVEFSGAASGGGRVEGRARVVLDASADVELEDGDILVCRFTDPGWAPLMSLADALVIDIGGSASHGAVVARELGIPYVIGTEIGTAALRDGDRILVDGIENVVRVLAPAGDPTSGELTGNAAG</sequence>
<feature type="region of interest" description="Disordered" evidence="1">
    <location>
        <begin position="280"/>
        <end position="301"/>
    </location>
</feature>
<dbReference type="RefSeq" id="WP_169381698.1">
    <property type="nucleotide sequence ID" value="NZ_JAAXLA010000020.1"/>
</dbReference>
<feature type="domain" description="PEP-utilising enzyme mobile" evidence="2">
    <location>
        <begin position="471"/>
        <end position="539"/>
    </location>
</feature>
<dbReference type="PANTHER" id="PTHR43615:SF1">
    <property type="entry name" value="PPDK_N DOMAIN-CONTAINING PROTEIN"/>
    <property type="match status" value="1"/>
</dbReference>
<evidence type="ECO:0000256" key="1">
    <source>
        <dbReference type="SAM" id="MobiDB-lite"/>
    </source>
</evidence>
<organism evidence="3 4">
    <name type="scientific">Pseudonocardia acidicola</name>
    <dbReference type="NCBI Taxonomy" id="2724939"/>
    <lineage>
        <taxon>Bacteria</taxon>
        <taxon>Bacillati</taxon>
        <taxon>Actinomycetota</taxon>
        <taxon>Actinomycetes</taxon>
        <taxon>Pseudonocardiales</taxon>
        <taxon>Pseudonocardiaceae</taxon>
        <taxon>Pseudonocardia</taxon>
    </lineage>
</organism>
<evidence type="ECO:0000313" key="4">
    <source>
        <dbReference type="Proteomes" id="UP000820669"/>
    </source>
</evidence>
<dbReference type="Proteomes" id="UP000820669">
    <property type="component" value="Unassembled WGS sequence"/>
</dbReference>
<dbReference type="InterPro" id="IPR036637">
    <property type="entry name" value="Phosphohistidine_dom_sf"/>
</dbReference>
<dbReference type="PANTHER" id="PTHR43615">
    <property type="entry name" value="PHOSPHOENOLPYRUVATE SYNTHASE-RELATED"/>
    <property type="match status" value="1"/>
</dbReference>